<evidence type="ECO:0000313" key="2">
    <source>
        <dbReference type="Proteomes" id="UP000018888"/>
    </source>
</evidence>
<reference evidence="1 2" key="1">
    <citation type="journal article" date="2013" name="Proc. Natl. Acad. Sci. U.S.A.">
        <title>Genome of an arbuscular mycorrhizal fungus provides insight into the oldest plant symbiosis.</title>
        <authorList>
            <person name="Tisserant E."/>
            <person name="Malbreil M."/>
            <person name="Kuo A."/>
            <person name="Kohler A."/>
            <person name="Symeonidi A."/>
            <person name="Balestrini R."/>
            <person name="Charron P."/>
            <person name="Duensing N."/>
            <person name="Frei Dit Frey N."/>
            <person name="Gianinazzi-Pearson V."/>
            <person name="Gilbert L.B."/>
            <person name="Handa Y."/>
            <person name="Herr J.R."/>
            <person name="Hijri M."/>
            <person name="Koul R."/>
            <person name="Kawaguchi M."/>
            <person name="Krajinski F."/>
            <person name="Lammers P.J."/>
            <person name="Masclaux F.G."/>
            <person name="Murat C."/>
            <person name="Morin E."/>
            <person name="Ndikumana S."/>
            <person name="Pagni M."/>
            <person name="Petitpierre D."/>
            <person name="Requena N."/>
            <person name="Rosikiewicz P."/>
            <person name="Riley R."/>
            <person name="Saito K."/>
            <person name="San Clemente H."/>
            <person name="Shapiro H."/>
            <person name="van Tuinen D."/>
            <person name="Becard G."/>
            <person name="Bonfante P."/>
            <person name="Paszkowski U."/>
            <person name="Shachar-Hill Y.Y."/>
            <person name="Tuskan G.A."/>
            <person name="Young P.W."/>
            <person name="Sanders I.R."/>
            <person name="Henrissat B."/>
            <person name="Rensing S.A."/>
            <person name="Grigoriev I.V."/>
            <person name="Corradi N."/>
            <person name="Roux C."/>
            <person name="Martin F."/>
        </authorList>
    </citation>
    <scope>NUCLEOTIDE SEQUENCE [LARGE SCALE GENOMIC DNA]</scope>
    <source>
        <strain evidence="1 2">DAOM 197198</strain>
    </source>
</reference>
<reference evidence="1 2" key="2">
    <citation type="journal article" date="2018" name="New Phytol.">
        <title>High intraspecific genome diversity in the model arbuscular mycorrhizal symbiont Rhizophagus irregularis.</title>
        <authorList>
            <person name="Chen E.C.H."/>
            <person name="Morin E."/>
            <person name="Beaudet D."/>
            <person name="Noel J."/>
            <person name="Yildirir G."/>
            <person name="Ndikumana S."/>
            <person name="Charron P."/>
            <person name="St-Onge C."/>
            <person name="Giorgi J."/>
            <person name="Kruger M."/>
            <person name="Marton T."/>
            <person name="Ropars J."/>
            <person name="Grigoriev I.V."/>
            <person name="Hainaut M."/>
            <person name="Henrissat B."/>
            <person name="Roux C."/>
            <person name="Martin F."/>
            <person name="Corradi N."/>
        </authorList>
    </citation>
    <scope>NUCLEOTIDE SEQUENCE [LARGE SCALE GENOMIC DNA]</scope>
    <source>
        <strain evidence="1 2">DAOM 197198</strain>
    </source>
</reference>
<sequence length="433" mass="48540">MWNLLLLLITIALSSLIHPVNSICMDHDPINLNKLLIVDCAPKVPKAPKQQNNNNNSFQLNDEKLFQINFNCQITDNNMCNKVEDIFNMAGDIVTYALALNTPIIVNAKFYVMDPKELGGATPTRYISLLDEDDQVERFYPQALVKQLQLTSPVTFSYSESDITAEFNSLINWHFPDDKGSIKKDQYDILYTILHEIIHGLGFISSWRGLGLDTPEKELTPFLVTGSDDTSITSYDIAESPFIFHGFRETIFDKFIIIKDSNGIQTRLSSFANELNQFNTSASQFIDFYDQLQNTPQYEAAKDVLIFSTTKNDFIFMPKGSNSIPDDGIILETKIKPYQAGSSISHVDSIIYNIGNPDFLMRRESILGESLNDLVIKSGNITGSAIGPKLLNILSSIGYNLADNPIKSSATKQSIVDFNLIITLCIIFITLNI</sequence>
<gene>
    <name evidence="1" type="ORF">GLOIN_2v1847732</name>
</gene>
<dbReference type="EMBL" id="AUPC02000405">
    <property type="protein sequence ID" value="POG60192.1"/>
    <property type="molecule type" value="Genomic_DNA"/>
</dbReference>
<evidence type="ECO:0000313" key="1">
    <source>
        <dbReference type="EMBL" id="POG60192.1"/>
    </source>
</evidence>
<comment type="caution">
    <text evidence="1">The sequence shown here is derived from an EMBL/GenBank/DDBJ whole genome shotgun (WGS) entry which is preliminary data.</text>
</comment>
<organism evidence="1 2">
    <name type="scientific">Rhizophagus irregularis (strain DAOM 181602 / DAOM 197198 / MUCL 43194)</name>
    <name type="common">Arbuscular mycorrhizal fungus</name>
    <name type="synonym">Glomus intraradices</name>
    <dbReference type="NCBI Taxonomy" id="747089"/>
    <lineage>
        <taxon>Eukaryota</taxon>
        <taxon>Fungi</taxon>
        <taxon>Fungi incertae sedis</taxon>
        <taxon>Mucoromycota</taxon>
        <taxon>Glomeromycotina</taxon>
        <taxon>Glomeromycetes</taxon>
        <taxon>Glomerales</taxon>
        <taxon>Glomeraceae</taxon>
        <taxon>Rhizophagus</taxon>
    </lineage>
</organism>
<dbReference type="VEuPathDB" id="FungiDB:RhiirFUN_023246"/>
<accession>A0A2H5RX51</accession>
<proteinExistence type="predicted"/>
<protein>
    <submittedName>
        <fullName evidence="1">Uncharacterized protein</fullName>
    </submittedName>
</protein>
<name>A0A2H5RX51_RHIID</name>
<keyword evidence="2" id="KW-1185">Reference proteome</keyword>
<dbReference type="AlphaFoldDB" id="A0A2H5RX51"/>
<dbReference type="Proteomes" id="UP000018888">
    <property type="component" value="Unassembled WGS sequence"/>
</dbReference>